<gene>
    <name evidence="2" type="ORF">E5288_WYG004773</name>
</gene>
<dbReference type="AlphaFoldDB" id="A0A6B0R0F2"/>
<evidence type="ECO:0000313" key="2">
    <source>
        <dbReference type="EMBL" id="MXQ82026.1"/>
    </source>
</evidence>
<dbReference type="Proteomes" id="UP000322234">
    <property type="component" value="Unassembled WGS sequence"/>
</dbReference>
<evidence type="ECO:0000313" key="3">
    <source>
        <dbReference type="Proteomes" id="UP000322234"/>
    </source>
</evidence>
<organism evidence="2 3">
    <name type="scientific">Bos mutus</name>
    <name type="common">wild yak</name>
    <dbReference type="NCBI Taxonomy" id="72004"/>
    <lineage>
        <taxon>Eukaryota</taxon>
        <taxon>Metazoa</taxon>
        <taxon>Chordata</taxon>
        <taxon>Craniata</taxon>
        <taxon>Vertebrata</taxon>
        <taxon>Euteleostomi</taxon>
        <taxon>Mammalia</taxon>
        <taxon>Eutheria</taxon>
        <taxon>Laurasiatheria</taxon>
        <taxon>Artiodactyla</taxon>
        <taxon>Ruminantia</taxon>
        <taxon>Pecora</taxon>
        <taxon>Bovidae</taxon>
        <taxon>Bovinae</taxon>
        <taxon>Bos</taxon>
    </lineage>
</organism>
<proteinExistence type="predicted"/>
<sequence length="114" mass="12021">MQQPDENLEKENTQGYSLQNERLPSPKSSSWPGSFSLITAGLTAERGGGLDFHQFSFMVLWNHTDSSTGSITGRSVAATAAALSTQKAAFHVLGCVLLKALYNVGAAAETSATS</sequence>
<protein>
    <submittedName>
        <fullName evidence="2">Uncharacterized protein</fullName>
    </submittedName>
</protein>
<reference evidence="2" key="1">
    <citation type="submission" date="2019-10" db="EMBL/GenBank/DDBJ databases">
        <title>The sequence and de novo assembly of the wild yak genome.</title>
        <authorList>
            <person name="Liu Y."/>
        </authorList>
    </citation>
    <scope>NUCLEOTIDE SEQUENCE [LARGE SCALE GENOMIC DNA]</scope>
    <source>
        <strain evidence="2">WY2019</strain>
    </source>
</reference>
<comment type="caution">
    <text evidence="2">The sequence shown here is derived from an EMBL/GenBank/DDBJ whole genome shotgun (WGS) entry which is preliminary data.</text>
</comment>
<name>A0A6B0R0F2_9CETA</name>
<evidence type="ECO:0000256" key="1">
    <source>
        <dbReference type="SAM" id="MobiDB-lite"/>
    </source>
</evidence>
<feature type="compositionally biased region" description="Polar residues" evidence="1">
    <location>
        <begin position="13"/>
        <end position="22"/>
    </location>
</feature>
<feature type="region of interest" description="Disordered" evidence="1">
    <location>
        <begin position="1"/>
        <end position="31"/>
    </location>
</feature>
<keyword evidence="3" id="KW-1185">Reference proteome</keyword>
<accession>A0A6B0R0F2</accession>
<dbReference type="EMBL" id="VBQZ03000009">
    <property type="protein sequence ID" value="MXQ82026.1"/>
    <property type="molecule type" value="Genomic_DNA"/>
</dbReference>